<sequence>MTENSDAGDTRTRILDAAETLFARLGFDGTSTARIAHAAAVPKGLLFYYFPAKPDILAALIDERLRTAALDAGPLAVRGDPVQTLMNVGERVLRDREASDVLREILWHESHVRPEVAKALSRYRRALHDTVERALTACLPAGTDRGAVRAAADAWSATITARPLDAASDESPEEQRRRLHEPASLRAIARVLGAGLQAATLKGAAL</sequence>
<dbReference type="GO" id="GO:0000976">
    <property type="term" value="F:transcription cis-regulatory region binding"/>
    <property type="evidence" value="ECO:0007669"/>
    <property type="project" value="TreeGrafter"/>
</dbReference>
<evidence type="ECO:0000313" key="7">
    <source>
        <dbReference type="Proteomes" id="UP000033740"/>
    </source>
</evidence>
<comment type="caution">
    <text evidence="6">The sequence shown here is derived from an EMBL/GenBank/DDBJ whole genome shotgun (WGS) entry which is preliminary data.</text>
</comment>
<keyword evidence="3" id="KW-0804">Transcription</keyword>
<dbReference type="InterPro" id="IPR050109">
    <property type="entry name" value="HTH-type_TetR-like_transc_reg"/>
</dbReference>
<dbReference type="InterPro" id="IPR001647">
    <property type="entry name" value="HTH_TetR"/>
</dbReference>
<dbReference type="InterPro" id="IPR009057">
    <property type="entry name" value="Homeodomain-like_sf"/>
</dbReference>
<protein>
    <submittedName>
        <fullName evidence="6">HTH-type transcriptional regulator AcrR</fullName>
    </submittedName>
</protein>
<feature type="domain" description="HTH tetR-type" evidence="5">
    <location>
        <begin position="8"/>
        <end position="68"/>
    </location>
</feature>
<dbReference type="PANTHER" id="PTHR30055">
    <property type="entry name" value="HTH-TYPE TRANSCRIPTIONAL REGULATOR RUTR"/>
    <property type="match status" value="1"/>
</dbReference>
<reference evidence="6 7" key="1">
    <citation type="submission" date="2015-02" db="EMBL/GenBank/DDBJ databases">
        <title>Draft genome sequences of ten Microbacterium spp. with emphasis on heavy metal contaminated environments.</title>
        <authorList>
            <person name="Corretto E."/>
        </authorList>
    </citation>
    <scope>NUCLEOTIDE SEQUENCE [LARGE SCALE GENOMIC DNA]</scope>
    <source>
        <strain evidence="6 7">ARN176</strain>
    </source>
</reference>
<evidence type="ECO:0000256" key="3">
    <source>
        <dbReference type="ARBA" id="ARBA00023163"/>
    </source>
</evidence>
<evidence type="ECO:0000256" key="2">
    <source>
        <dbReference type="ARBA" id="ARBA00023125"/>
    </source>
</evidence>
<dbReference type="PANTHER" id="PTHR30055:SF234">
    <property type="entry name" value="HTH-TYPE TRANSCRIPTIONAL REGULATOR BETI"/>
    <property type="match status" value="1"/>
</dbReference>
<proteinExistence type="predicted"/>
<dbReference type="SUPFAM" id="SSF46689">
    <property type="entry name" value="Homeodomain-like"/>
    <property type="match status" value="1"/>
</dbReference>
<dbReference type="PATRIC" id="fig|582680.6.peg.412"/>
<dbReference type="Pfam" id="PF00440">
    <property type="entry name" value="TetR_N"/>
    <property type="match status" value="1"/>
</dbReference>
<evidence type="ECO:0000256" key="1">
    <source>
        <dbReference type="ARBA" id="ARBA00023015"/>
    </source>
</evidence>
<organism evidence="6 7">
    <name type="scientific">Microbacterium azadirachtae</name>
    <dbReference type="NCBI Taxonomy" id="582680"/>
    <lineage>
        <taxon>Bacteria</taxon>
        <taxon>Bacillati</taxon>
        <taxon>Actinomycetota</taxon>
        <taxon>Actinomycetes</taxon>
        <taxon>Micrococcales</taxon>
        <taxon>Microbacteriaceae</taxon>
        <taxon>Microbacterium</taxon>
    </lineage>
</organism>
<dbReference type="PROSITE" id="PS50977">
    <property type="entry name" value="HTH_TETR_2"/>
    <property type="match status" value="1"/>
</dbReference>
<evidence type="ECO:0000313" key="6">
    <source>
        <dbReference type="EMBL" id="KJL35861.1"/>
    </source>
</evidence>
<dbReference type="AlphaFoldDB" id="A0A0F0LWU3"/>
<dbReference type="PRINTS" id="PR00455">
    <property type="entry name" value="HTHTETR"/>
</dbReference>
<gene>
    <name evidence="6" type="primary">acrR_1</name>
    <name evidence="6" type="ORF">RS86_00401</name>
</gene>
<keyword evidence="7" id="KW-1185">Reference proteome</keyword>
<name>A0A0F0LWU3_9MICO</name>
<dbReference type="EMBL" id="JYIX01000022">
    <property type="protein sequence ID" value="KJL35861.1"/>
    <property type="molecule type" value="Genomic_DNA"/>
</dbReference>
<evidence type="ECO:0000256" key="4">
    <source>
        <dbReference type="PROSITE-ProRule" id="PRU00335"/>
    </source>
</evidence>
<dbReference type="RefSeq" id="WP_045270544.1">
    <property type="nucleotide sequence ID" value="NZ_JYIX01000022.1"/>
</dbReference>
<keyword evidence="2 4" id="KW-0238">DNA-binding</keyword>
<keyword evidence="1" id="KW-0805">Transcription regulation</keyword>
<feature type="DNA-binding region" description="H-T-H motif" evidence="4">
    <location>
        <begin position="31"/>
        <end position="50"/>
    </location>
</feature>
<dbReference type="Proteomes" id="UP000033740">
    <property type="component" value="Unassembled WGS sequence"/>
</dbReference>
<evidence type="ECO:0000259" key="5">
    <source>
        <dbReference type="PROSITE" id="PS50977"/>
    </source>
</evidence>
<dbReference type="GO" id="GO:0003700">
    <property type="term" value="F:DNA-binding transcription factor activity"/>
    <property type="evidence" value="ECO:0007669"/>
    <property type="project" value="TreeGrafter"/>
</dbReference>
<accession>A0A0F0LWU3</accession>
<dbReference type="Gene3D" id="1.10.357.10">
    <property type="entry name" value="Tetracycline Repressor, domain 2"/>
    <property type="match status" value="1"/>
</dbReference>
<dbReference type="STRING" id="582680.RS86_00401"/>